<dbReference type="InterPro" id="IPR011611">
    <property type="entry name" value="PfkB_dom"/>
</dbReference>
<keyword evidence="2" id="KW-0808">Transferase</keyword>
<accession>A0A2T0WFZ7</accession>
<name>A0A2T0WFZ7_9RHOB</name>
<dbReference type="SUPFAM" id="SSF53613">
    <property type="entry name" value="Ribokinase-like"/>
    <property type="match status" value="1"/>
</dbReference>
<evidence type="ECO:0000313" key="5">
    <source>
        <dbReference type="EMBL" id="PRY85595.1"/>
    </source>
</evidence>
<dbReference type="RefSeq" id="WP_106267392.1">
    <property type="nucleotide sequence ID" value="NZ_PVTQ01000015.1"/>
</dbReference>
<dbReference type="CDD" id="cd01166">
    <property type="entry name" value="KdgK"/>
    <property type="match status" value="1"/>
</dbReference>
<organism evidence="5 6">
    <name type="scientific">Donghicola tyrosinivorans</name>
    <dbReference type="NCBI Taxonomy" id="1652492"/>
    <lineage>
        <taxon>Bacteria</taxon>
        <taxon>Pseudomonadati</taxon>
        <taxon>Pseudomonadota</taxon>
        <taxon>Alphaproteobacteria</taxon>
        <taxon>Rhodobacterales</taxon>
        <taxon>Roseobacteraceae</taxon>
        <taxon>Donghicola</taxon>
    </lineage>
</organism>
<dbReference type="Proteomes" id="UP000238392">
    <property type="component" value="Unassembled WGS sequence"/>
</dbReference>
<comment type="similarity">
    <text evidence="1">Belongs to the carbohydrate kinase PfkB family.</text>
</comment>
<dbReference type="InterPro" id="IPR029056">
    <property type="entry name" value="Ribokinase-like"/>
</dbReference>
<dbReference type="GO" id="GO:0019698">
    <property type="term" value="P:D-galacturonate catabolic process"/>
    <property type="evidence" value="ECO:0007669"/>
    <property type="project" value="TreeGrafter"/>
</dbReference>
<evidence type="ECO:0000313" key="6">
    <source>
        <dbReference type="Proteomes" id="UP000238392"/>
    </source>
</evidence>
<dbReference type="InterPro" id="IPR050306">
    <property type="entry name" value="PfkB_Carbo_kinase"/>
</dbReference>
<dbReference type="GO" id="GO:0005829">
    <property type="term" value="C:cytosol"/>
    <property type="evidence" value="ECO:0007669"/>
    <property type="project" value="TreeGrafter"/>
</dbReference>
<dbReference type="Pfam" id="PF00294">
    <property type="entry name" value="PfkB"/>
    <property type="match status" value="1"/>
</dbReference>
<feature type="domain" description="Carbohydrate kinase PfkB" evidence="4">
    <location>
        <begin position="2"/>
        <end position="287"/>
    </location>
</feature>
<sequence>MRIVCIGECMIELSGSGEDLWRSGFAGDTFNTAWYARALMTGGTVDYVTTVGSDPLSERMLAFMASGGIGTDHITRHPSRVPGMYLITLKDGERSFTYWRDSSAARCLADDPDAVAAAVGGADLVYLSGITLGVLTSDRRAALLEVLKGRNVAFDPNLRPRLWPDTETMCAAIMDAAHVSRIALPSYEDEADFFGDADEMATLQRYADAGATEIVVKNGGGTMLVLADGDITTVDPGPKVQPVDTTGAGDSFNGAYFSARMAGLGPVEAAKAAHQMAARVITHRGALMPMDLIRQETAA</sequence>
<reference evidence="5 6" key="1">
    <citation type="submission" date="2018-03" db="EMBL/GenBank/DDBJ databases">
        <title>Genomic Encyclopedia of Archaeal and Bacterial Type Strains, Phase II (KMG-II): from individual species to whole genera.</title>
        <authorList>
            <person name="Goeker M."/>
        </authorList>
    </citation>
    <scope>NUCLEOTIDE SEQUENCE [LARGE SCALE GENOMIC DNA]</scope>
    <source>
        <strain evidence="5 6">DSM 100212</strain>
    </source>
</reference>
<dbReference type="GO" id="GO:0008673">
    <property type="term" value="F:2-dehydro-3-deoxygluconokinase activity"/>
    <property type="evidence" value="ECO:0007669"/>
    <property type="project" value="TreeGrafter"/>
</dbReference>
<dbReference type="PANTHER" id="PTHR43085:SF15">
    <property type="entry name" value="2-DEHYDRO-3-DEOXYGLUCONOKINASE"/>
    <property type="match status" value="1"/>
</dbReference>
<comment type="caution">
    <text evidence="5">The sequence shown here is derived from an EMBL/GenBank/DDBJ whole genome shotgun (WGS) entry which is preliminary data.</text>
</comment>
<dbReference type="PANTHER" id="PTHR43085">
    <property type="entry name" value="HEXOKINASE FAMILY MEMBER"/>
    <property type="match status" value="1"/>
</dbReference>
<evidence type="ECO:0000256" key="1">
    <source>
        <dbReference type="ARBA" id="ARBA00010688"/>
    </source>
</evidence>
<dbReference type="GO" id="GO:0042840">
    <property type="term" value="P:D-glucuronate catabolic process"/>
    <property type="evidence" value="ECO:0007669"/>
    <property type="project" value="TreeGrafter"/>
</dbReference>
<dbReference type="OrthoDB" id="9776822at2"/>
<evidence type="ECO:0000256" key="2">
    <source>
        <dbReference type="ARBA" id="ARBA00022679"/>
    </source>
</evidence>
<keyword evidence="3 5" id="KW-0418">Kinase</keyword>
<evidence type="ECO:0000259" key="4">
    <source>
        <dbReference type="Pfam" id="PF00294"/>
    </source>
</evidence>
<protein>
    <submittedName>
        <fullName evidence="5">2-dehydro-3-deoxygluconokinase</fullName>
    </submittedName>
</protein>
<dbReference type="AlphaFoldDB" id="A0A2T0WFZ7"/>
<dbReference type="Gene3D" id="3.40.1190.20">
    <property type="match status" value="1"/>
</dbReference>
<dbReference type="EMBL" id="PVTQ01000015">
    <property type="protein sequence ID" value="PRY85595.1"/>
    <property type="molecule type" value="Genomic_DNA"/>
</dbReference>
<evidence type="ECO:0000256" key="3">
    <source>
        <dbReference type="ARBA" id="ARBA00022777"/>
    </source>
</evidence>
<proteinExistence type="inferred from homology"/>
<dbReference type="GO" id="GO:0006974">
    <property type="term" value="P:DNA damage response"/>
    <property type="evidence" value="ECO:0007669"/>
    <property type="project" value="TreeGrafter"/>
</dbReference>
<keyword evidence="6" id="KW-1185">Reference proteome</keyword>
<gene>
    <name evidence="5" type="ORF">CLV74_11548</name>
</gene>